<proteinExistence type="predicted"/>
<dbReference type="RefSeq" id="WP_084362593.1">
    <property type="nucleotide sequence ID" value="NZ_JAWXXX010000001.1"/>
</dbReference>
<dbReference type="Proteomes" id="UP001281130">
    <property type="component" value="Unassembled WGS sequence"/>
</dbReference>
<dbReference type="AlphaFoldDB" id="A0AB35T653"/>
<comment type="caution">
    <text evidence="1">The sequence shown here is derived from an EMBL/GenBank/DDBJ whole genome shotgun (WGS) entry which is preliminary data.</text>
</comment>
<evidence type="ECO:0000313" key="1">
    <source>
        <dbReference type="EMBL" id="MDX5895146.1"/>
    </source>
</evidence>
<organism evidence="1 2">
    <name type="scientific">Rubrobacter radiotolerans</name>
    <name type="common">Arthrobacter radiotolerans</name>
    <dbReference type="NCBI Taxonomy" id="42256"/>
    <lineage>
        <taxon>Bacteria</taxon>
        <taxon>Bacillati</taxon>
        <taxon>Actinomycetota</taxon>
        <taxon>Rubrobacteria</taxon>
        <taxon>Rubrobacterales</taxon>
        <taxon>Rubrobacteraceae</taxon>
        <taxon>Rubrobacter</taxon>
    </lineage>
</organism>
<name>A0AB35T653_RUBRA</name>
<sequence length="74" mass="8772">MIRYDLSLCDARAARSLWRRKLIVEVIDLWREIRGWWSRETIDRLVVRVMLAGGAVVDLARYAEDEWRLVGIVD</sequence>
<gene>
    <name evidence="1" type="ORF">SIL72_14055</name>
</gene>
<protein>
    <submittedName>
        <fullName evidence="1">Uncharacterized protein</fullName>
    </submittedName>
</protein>
<accession>A0AB35T653</accession>
<dbReference type="EMBL" id="JAWXXX010000001">
    <property type="protein sequence ID" value="MDX5895146.1"/>
    <property type="molecule type" value="Genomic_DNA"/>
</dbReference>
<reference evidence="1" key="1">
    <citation type="submission" date="2023-11" db="EMBL/GenBank/DDBJ databases">
        <title>MicrobeMod: A computational toolkit for identifying prokaryotic methylation and restriction-modification with nanopore sequencing.</title>
        <authorList>
            <person name="Crits-Christoph A."/>
            <person name="Kang S.C."/>
            <person name="Lee H."/>
            <person name="Ostrov N."/>
        </authorList>
    </citation>
    <scope>NUCLEOTIDE SEQUENCE</scope>
    <source>
        <strain evidence="1">ATCC 51242</strain>
    </source>
</reference>
<evidence type="ECO:0000313" key="2">
    <source>
        <dbReference type="Proteomes" id="UP001281130"/>
    </source>
</evidence>